<dbReference type="OrthoDB" id="5461268at2"/>
<keyword evidence="3" id="KW-1185">Reference proteome</keyword>
<evidence type="ECO:0000256" key="1">
    <source>
        <dbReference type="SAM" id="MobiDB-lite"/>
    </source>
</evidence>
<evidence type="ECO:0000313" key="3">
    <source>
        <dbReference type="Proteomes" id="UP000482487"/>
    </source>
</evidence>
<comment type="caution">
    <text evidence="2">The sequence shown here is derived from an EMBL/GenBank/DDBJ whole genome shotgun (WGS) entry which is preliminary data.</text>
</comment>
<gene>
    <name evidence="2" type="ORF">GTA51_02625</name>
</gene>
<feature type="compositionally biased region" description="Basic residues" evidence="1">
    <location>
        <begin position="63"/>
        <end position="75"/>
    </location>
</feature>
<feature type="region of interest" description="Disordered" evidence="1">
    <location>
        <begin position="28"/>
        <end position="146"/>
    </location>
</feature>
<accession>A0A7C9MJB7</accession>
<name>A0A7C9MJB7_9BACT</name>
<dbReference type="Proteomes" id="UP000482487">
    <property type="component" value="Unassembled WGS sequence"/>
</dbReference>
<dbReference type="EMBL" id="WVUD01000002">
    <property type="protein sequence ID" value="MYL82033.1"/>
    <property type="molecule type" value="Genomic_DNA"/>
</dbReference>
<dbReference type="RefSeq" id="WP_160958427.1">
    <property type="nucleotide sequence ID" value="NZ_WVUD01000002.1"/>
</dbReference>
<proteinExistence type="predicted"/>
<sequence length="146" mass="15444">MSVIRAFAAILALVFFVAATELGRPETAVAGMPAPLPTTLTIRDASQPPTPSTPAKPFVSRPVRQKSKRARKPRRPVAPPKSQQPSGLAPADKNPTAPKLEQRYQAPTESIYPLEPEPAPAPTPAKAPEPKPAPAAFPPEPAPAKK</sequence>
<feature type="compositionally biased region" description="Pro residues" evidence="1">
    <location>
        <begin position="115"/>
        <end position="146"/>
    </location>
</feature>
<evidence type="ECO:0000313" key="2">
    <source>
        <dbReference type="EMBL" id="MYL82033.1"/>
    </source>
</evidence>
<reference evidence="2 3" key="1">
    <citation type="submission" date="2020-01" db="EMBL/GenBank/DDBJ databases">
        <title>Genome sequence of Desulfovibrio aerotolerans DSM 16695(T).</title>
        <authorList>
            <person name="Karnachuk O."/>
            <person name="Avakyan M."/>
            <person name="Mardanov A."/>
            <person name="Kadnikov V."/>
            <person name="Ravin N."/>
        </authorList>
    </citation>
    <scope>NUCLEOTIDE SEQUENCE [LARGE SCALE GENOMIC DNA]</scope>
    <source>
        <strain evidence="2 3">DSM 16695</strain>
    </source>
</reference>
<organism evidence="2 3">
    <name type="scientific">Solidesulfovibrio aerotolerans</name>
    <dbReference type="NCBI Taxonomy" id="295255"/>
    <lineage>
        <taxon>Bacteria</taxon>
        <taxon>Pseudomonadati</taxon>
        <taxon>Thermodesulfobacteriota</taxon>
        <taxon>Desulfovibrionia</taxon>
        <taxon>Desulfovibrionales</taxon>
        <taxon>Desulfovibrionaceae</taxon>
        <taxon>Solidesulfovibrio</taxon>
    </lineage>
</organism>
<protein>
    <submittedName>
        <fullName evidence="2">Uncharacterized protein</fullName>
    </submittedName>
</protein>
<dbReference type="AlphaFoldDB" id="A0A7C9MJB7"/>